<feature type="domain" description="Laminin N-terminal" evidence="17">
    <location>
        <begin position="1"/>
        <end position="243"/>
    </location>
</feature>
<dbReference type="FunFam" id="2.10.25.10:FF:000082">
    <property type="entry name" value="Laminin subunit alpha 1"/>
    <property type="match status" value="2"/>
</dbReference>
<dbReference type="PROSITE" id="PS50025">
    <property type="entry name" value="LAM_G_DOMAIN"/>
    <property type="match status" value="5"/>
</dbReference>
<evidence type="ECO:0000256" key="9">
    <source>
        <dbReference type="ARBA" id="ARBA00023292"/>
    </source>
</evidence>
<evidence type="ECO:0000256" key="8">
    <source>
        <dbReference type="ARBA" id="ARBA00023180"/>
    </source>
</evidence>
<evidence type="ECO:0000256" key="4">
    <source>
        <dbReference type="ARBA" id="ARBA00022729"/>
    </source>
</evidence>
<dbReference type="InterPro" id="IPR050440">
    <property type="entry name" value="Laminin/Netrin_ECM"/>
</dbReference>
<evidence type="ECO:0000259" key="16">
    <source>
        <dbReference type="PROSITE" id="PS51115"/>
    </source>
</evidence>
<feature type="disulfide bond" evidence="12">
    <location>
        <begin position="1044"/>
        <end position="1056"/>
    </location>
</feature>
<dbReference type="Pfam" id="PF00053">
    <property type="entry name" value="EGF_laminin"/>
    <property type="match status" value="14"/>
</dbReference>
<dbReference type="STRING" id="136037.A0A067RR33"/>
<keyword evidence="9 12" id="KW-0424">Laminin EGF-like domain</keyword>
<dbReference type="FunFam" id="2.60.120.200:FF:000200">
    <property type="entry name" value="Laminin subunit alpha-3"/>
    <property type="match status" value="1"/>
</dbReference>
<evidence type="ECO:0000256" key="2">
    <source>
        <dbReference type="ARBA" id="ARBA00022525"/>
    </source>
</evidence>
<dbReference type="FunFam" id="2.10.25.10:FF:000106">
    <property type="entry name" value="Heparan sulfate proteoglycan 2"/>
    <property type="match status" value="1"/>
</dbReference>
<feature type="disulfide bond" evidence="12">
    <location>
        <begin position="912"/>
        <end position="929"/>
    </location>
</feature>
<feature type="domain" description="Laminin EGF-like" evidence="15">
    <location>
        <begin position="1139"/>
        <end position="1184"/>
    </location>
</feature>
<feature type="domain" description="Laminin EGF-like" evidence="15">
    <location>
        <begin position="910"/>
        <end position="957"/>
    </location>
</feature>
<dbReference type="SUPFAM" id="SSF49899">
    <property type="entry name" value="Concanavalin A-like lectins/glucanases"/>
    <property type="match status" value="5"/>
</dbReference>
<evidence type="ECO:0000256" key="3">
    <source>
        <dbReference type="ARBA" id="ARBA00022530"/>
    </source>
</evidence>
<dbReference type="SMART" id="SM00281">
    <property type="entry name" value="LamB"/>
    <property type="match status" value="2"/>
</dbReference>
<keyword evidence="3" id="KW-0272">Extracellular matrix</keyword>
<feature type="disulfide bond" evidence="12">
    <location>
        <begin position="432"/>
        <end position="441"/>
    </location>
</feature>
<dbReference type="Gene3D" id="2.170.300.10">
    <property type="entry name" value="Tie2 ligand-binding domain superfamily"/>
    <property type="match status" value="1"/>
</dbReference>
<dbReference type="Pfam" id="PF00055">
    <property type="entry name" value="Laminin_N"/>
    <property type="match status" value="1"/>
</dbReference>
<reference evidence="18 19" key="1">
    <citation type="journal article" date="2014" name="Nat. Commun.">
        <title>Molecular traces of alternative social organization in a termite genome.</title>
        <authorList>
            <person name="Terrapon N."/>
            <person name="Li C."/>
            <person name="Robertson H.M."/>
            <person name="Ji L."/>
            <person name="Meng X."/>
            <person name="Booth W."/>
            <person name="Chen Z."/>
            <person name="Childers C.P."/>
            <person name="Glastad K.M."/>
            <person name="Gokhale K."/>
            <person name="Gowin J."/>
            <person name="Gronenberg W."/>
            <person name="Hermansen R.A."/>
            <person name="Hu H."/>
            <person name="Hunt B.G."/>
            <person name="Huylmans A.K."/>
            <person name="Khalil S.M."/>
            <person name="Mitchell R.D."/>
            <person name="Munoz-Torres M.C."/>
            <person name="Mustard J.A."/>
            <person name="Pan H."/>
            <person name="Reese J.T."/>
            <person name="Scharf M.E."/>
            <person name="Sun F."/>
            <person name="Vogel H."/>
            <person name="Xiao J."/>
            <person name="Yang W."/>
            <person name="Yang Z."/>
            <person name="Yang Z."/>
            <person name="Zhou J."/>
            <person name="Zhu J."/>
            <person name="Brent C.S."/>
            <person name="Elsik C.G."/>
            <person name="Goodisman M.A."/>
            <person name="Liberles D.A."/>
            <person name="Roe R.M."/>
            <person name="Vargo E.L."/>
            <person name="Vilcinskas A."/>
            <person name="Wang J."/>
            <person name="Bornberg-Bauer E."/>
            <person name="Korb J."/>
            <person name="Zhang G."/>
            <person name="Liebig J."/>
        </authorList>
    </citation>
    <scope>NUCLEOTIDE SEQUENCE [LARGE SCALE GENOMIC DNA]</scope>
    <source>
        <tissue evidence="18">Whole organism</tissue>
    </source>
</reference>
<dbReference type="InterPro" id="IPR000034">
    <property type="entry name" value="Laminin_IV"/>
</dbReference>
<comment type="caution">
    <text evidence="12">Lacks conserved residue(s) required for the propagation of feature annotation.</text>
</comment>
<evidence type="ECO:0000256" key="11">
    <source>
        <dbReference type="PROSITE-ProRule" id="PRU00122"/>
    </source>
</evidence>
<feature type="domain" description="Laminin G" evidence="14">
    <location>
        <begin position="2209"/>
        <end position="2405"/>
    </location>
</feature>
<organism evidence="18 19">
    <name type="scientific">Zootermopsis nevadensis</name>
    <name type="common">Dampwood termite</name>
    <dbReference type="NCBI Taxonomy" id="136037"/>
    <lineage>
        <taxon>Eukaryota</taxon>
        <taxon>Metazoa</taxon>
        <taxon>Ecdysozoa</taxon>
        <taxon>Arthropoda</taxon>
        <taxon>Hexapoda</taxon>
        <taxon>Insecta</taxon>
        <taxon>Pterygota</taxon>
        <taxon>Neoptera</taxon>
        <taxon>Polyneoptera</taxon>
        <taxon>Dictyoptera</taxon>
        <taxon>Blattodea</taxon>
        <taxon>Blattoidea</taxon>
        <taxon>Termitoidae</taxon>
        <taxon>Termopsidae</taxon>
        <taxon>Zootermopsis</taxon>
    </lineage>
</organism>
<dbReference type="eggNOG" id="KOG1836">
    <property type="taxonomic scope" value="Eukaryota"/>
</dbReference>
<dbReference type="InterPro" id="IPR000742">
    <property type="entry name" value="EGF"/>
</dbReference>
<feature type="domain" description="Laminin G" evidence="14">
    <location>
        <begin position="3012"/>
        <end position="3190"/>
    </location>
</feature>
<dbReference type="FunFam" id="2.10.25.10:FF:000074">
    <property type="entry name" value="Laminin subunit alpha"/>
    <property type="match status" value="2"/>
</dbReference>
<dbReference type="Gene3D" id="2.60.120.260">
    <property type="entry name" value="Galactose-binding domain-like"/>
    <property type="match status" value="1"/>
</dbReference>
<dbReference type="PANTHER" id="PTHR10574:SF428">
    <property type="entry name" value="LAMININ SUBUNIT ALPHA-1-LIKE PROTEIN"/>
    <property type="match status" value="1"/>
</dbReference>
<dbReference type="SMART" id="SM00136">
    <property type="entry name" value="LamNT"/>
    <property type="match status" value="1"/>
</dbReference>
<dbReference type="GO" id="GO:0009888">
    <property type="term" value="P:tissue development"/>
    <property type="evidence" value="ECO:0007669"/>
    <property type="project" value="TreeGrafter"/>
</dbReference>
<sequence length="3194" mass="348674">GLFPSVFNLATRAAITVNATCGLMGPEVYCKLVEHVQMRAPQCGVCDANAPDPDKRHPITHAIDGTPRWWQSPSLQKGPQYEWVTVTLDLKQVYQVAYVIVKSAISPRPANWILERSVDGSTYRPWQYYAHSDDECWARYGIEPTRGKPSYKTDSDIICTSYYSKLNPLEGGEIHTSLVVGRPGANESSTELLEFTLARYVRLRLQKIRTLNAEFMSLSPGLDDASVTRRLFYSIKDISIGGQCVCSGHASKCVQNGKFGRPECECQHNTCGANCDHCCPLYNQLPWRAGTPSDGAQCEPCQCFGHATSCRYDAAVAAARLSQDLYGEYRGGGVCINCTAHTTGKNCERCEDGWYRPVGVSPLDPEPCRPCNCDNKPGTTGRSGTCECHVGFGGLQCDRCAPGFRDYPNCTPCSCDVRGINATIDCETSCTCKENVEGERCDRCKSGYFALNINNPGGCMQCYCSGVSSICHSSTDLRLETFSTLSGWLVSDLAVSRTVLPSLDTETKQLSVGNYELPGVESYFWLAPENYHGNLLASYGSNVSFSVSWVVMRGDTSGRPTVGPNIVLIGSNGLRLGAGNHAYKSPNATLTIPLHEDAWYHIPNYVRDITGHDYNGEPASRDDLMSILTHVKHLLLRAKFHTDQVEGSLIDAEVQTAIAGGTGSAAHLVEHCDCPPGYTGLSCEECGYGYVRVWSSLGEGECRLCDCNGHAATCDPVTGKCAVCEHNTNGTKCDYCIAGYYGDATQGTPSDCQQCACPLVEASNNFSPNCELKLPDRGTTDHICTDCPQGYDGDHCERCSSGFYGSPAEPGSTCKRCDCGGGPCDERTGQCLRCRGNTQGWRCEQCIPNHYGNPSQADCKPCACNELGSEQNGGCDSKTGQCKCRERYTGRACDSCQPGFGNVTAGCVVCSCDSVGSLSEECDPISGKCNCQTGVGGPRCNRCEKLHFGFSSSGCQSLFRLRLARSLDDAIPSSERLMLLLSGTCSYDPTTCISCGCHVAGSEGPACDIVTGQCPCRTHVTGRTCDNCQDGFWGLNTSRGCVPCECDSVGSASSLCDVRTGQCHCRSGVGGLKCDQCHPGFFGFSAAGCSECERCDIVGHVCDPDTGRCMCPPLTTGPTCDHCQSGAWGYEPGKGCKPCGCDTSGSVRVQCDVHTGRCTCREGFLGDRCTSCSPGYHGFPRCQRCDCHLAGTVEAQCDVTKDYCVCDNSGQCPCKANVSGKKCNHCKPGTFGLQADNPDGCTQCFCFGRTTACTQAGLTVSQIMMAPAVRTLAVEYDSNTPQFQSSASVYPVNIQQICYVNVSEVSLAGPNEHLNITNNLQVIPGDIGDVQLGVTYPFDTPVYWQLPKQFLGDRVLSYGGYLRFRVETEGGHTLLPVSILATYPLVQLQGNGQLVLEHYPLIPSSAGHYQVRLHESLWRQKSPTVPGSGDKVTREMLMVALQNVQHILIRASDSVDFTRAVLRDVSLDTGILAPGRPPPLARGVELCDCPPQYNSSSCQDPSIGFYRWYDNNSISSTIVIQLVGEARPCQCNQRSRVCNIETGYCLNCAGNTGGPHCERCGEGYYGDPARGPCKPCPCPTTERNFARSCRVSSKGHVNCQCKEGYTGKRCDRCSYGWFGFPQLEGGSCKPCNCNHHGSVSDECHEETGQCNCRPGIIGRDCSECSTDRFILTQHGCTTCDDGCTGVLLDELALLDKQLQEGAGHLFGGIIPPPWPQLQAMNNTAIELKNWLDIAERVALIPDDISDKLKWQAQQMLKFLIQSRRLEGRGKQVEQDGWSIQEKADTLSREISALREEIDDVVMRLTNYGQAGPAGIVSVGQALREAIHLLHKIKERNLHLRNKAANHSLNFDVFFCMFGRLCTDLLNRIQNLLHGLVKYEGLQKRLSILDDQLSDLNDVISKSVNKQNKVHYFQQNFEAMAKNLTDLISELEKREGILDHLNPIYREKYVLRAQMHANKLYNRVQHYRDLFNATQRDADFALRASKAYQEIVDALKGARNAAVNASSAADIAYRKAHPSVVQDSLVDRASIILTNSTRLLSHAEQKADHVEELKMNLEEHKEEVKNVRDTLAKAAKADNNISHQLQKLDNKEAQLAIQNVLQKAEKISDSMDEVQVKADMISSNVKNELRPRLEQLSSDFQVNAVINHITSSQENIQKSEALLSRLSEDAVERNRKFQQWNDTMAARLQELRNKITQARHAANGIHLSITSRVNVSEGCVRSFRPSNLEPSTTTLLVIDYALDSGANQKDALILYLPSSTTEDFIAVEMVAQHVRFLWDVGGGAGEVQHPLKLEPGKSAEERNWYNIQIDRKSNIAKLSVKPHVLPEGSSLESGTPVKNSSTAGFGRLDVGPGDVLWIGGLPPVSTPGPPLLKTKSMGLAGCLQRVVLDGHVIGLWNFASQGFAGCAACIQSGEQTKDELTFRFNGEGYAVLHRPSSGPYNKYAFSVSLKFRTLDENALLFLAVNPNVTDRYVSLTLRNGKVLFRVGYGGETRLEMASQDRHNTGNWTIVEASRLFDRRKKLEKGILKVEGEARDGAPTSPPGQEALPDLSDALYFVGGVPPGSLGTGSNKLDLPGSFLGCLAEIQVVQDGYSPLRGQFYGVEAGCADSTLDTASFHGRGHLQLPSHSLDRRNASFGFVFRTLQPNALLMVTAFRDGEPGQSFYSVSLVDGTLNVQLNAGRGGVTLSPKKHFNDGKFHSLSVTKTGRRLELRIDDELQDTVTLPKGATVVRAPGPSGGLYFGGVPSNFTSTALKASPVPLIGTIKDVIFNDQLLQLDHPISFEHVGIGRLDAISIVESYPLGSPSPSVLLSPRRGEGGNGPVEECHKGPSYSLEPGAAKFGDSPHSHVQIRQRKSVLQAGDFTVELDFRTLYPNGLLFLLPGGKGKKLHYILLQLRNKRLHLLIVKGEPKLDIQDTQDLNDGLWHRVVLNREGNRIMMIVDSNKPKRRKRYPKKLNFGNTMYVGGVPENGILLPDLLLQKLEGFKGCLRGLAINQQSQNLSGHKVGQCFPLVEKGSYFPGDAYAVYEEKFHVGSQLELQLEFRTSENTGVLLSVSEPNGYPALSLEINDGKVIMTGDMGNQRPFHVEQGFPSRFTVCDNRWHHVKAFFENDVLNLRVDNFATAYGHSGNGIFTEASTNSPLYIGGLPEGAPSGTLGTRDNFKGCIRNVVIGKKPKDWTDMASLNNILLSSCPVSS</sequence>
<feature type="disulfide bond" evidence="12">
    <location>
        <begin position="1601"/>
        <end position="1610"/>
    </location>
</feature>
<keyword evidence="5" id="KW-0677">Repeat</keyword>
<dbReference type="SMART" id="SM00282">
    <property type="entry name" value="LamG"/>
    <property type="match status" value="5"/>
</dbReference>
<dbReference type="Pfam" id="PF00054">
    <property type="entry name" value="Laminin_G_1"/>
    <property type="match status" value="2"/>
</dbReference>
<proteinExistence type="predicted"/>
<feature type="disulfide bond" evidence="12">
    <location>
        <begin position="1652"/>
        <end position="1661"/>
    </location>
</feature>
<dbReference type="Gene3D" id="2.10.25.10">
    <property type="entry name" value="Laminin"/>
    <property type="match status" value="14"/>
</dbReference>
<feature type="disulfide bond" evidence="12">
    <location>
        <begin position="1046"/>
        <end position="1063"/>
    </location>
</feature>
<dbReference type="PROSITE" id="PS50027">
    <property type="entry name" value="EGF_LAM_2"/>
    <property type="match status" value="14"/>
</dbReference>
<feature type="disulfide bond" evidence="12">
    <location>
        <begin position="1016"/>
        <end position="1025"/>
    </location>
</feature>
<keyword evidence="2" id="KW-0964">Secreted</keyword>
<feature type="domain" description="Laminin G" evidence="14">
    <location>
        <begin position="2836"/>
        <end position="3007"/>
    </location>
</feature>
<dbReference type="CDD" id="cd00110">
    <property type="entry name" value="LamG"/>
    <property type="match status" value="5"/>
</dbReference>
<feature type="disulfide bond" evidence="12">
    <location>
        <begin position="1111"/>
        <end position="1120"/>
    </location>
</feature>
<evidence type="ECO:0000259" key="15">
    <source>
        <dbReference type="PROSITE" id="PS50027"/>
    </source>
</evidence>
<dbReference type="SMART" id="SM00181">
    <property type="entry name" value="EGF"/>
    <property type="match status" value="10"/>
</dbReference>
<feature type="disulfide bond" evidence="12">
    <location>
        <begin position="1631"/>
        <end position="1643"/>
    </location>
</feature>
<feature type="domain" description="Laminin IV type A" evidence="16">
    <location>
        <begin position="483"/>
        <end position="671"/>
    </location>
</feature>
<dbReference type="EMBL" id="KK852514">
    <property type="protein sequence ID" value="KDR22194.1"/>
    <property type="molecule type" value="Genomic_DNA"/>
</dbReference>
<feature type="disulfide bond" evidence="12">
    <location>
        <begin position="388"/>
        <end position="397"/>
    </location>
</feature>
<keyword evidence="8" id="KW-0325">Glycoprotein</keyword>
<feature type="disulfide bond" evidence="11">
    <location>
        <begin position="3163"/>
        <end position="3190"/>
    </location>
</feature>
<dbReference type="SMART" id="SM00180">
    <property type="entry name" value="EGF_Lam"/>
    <property type="match status" value="17"/>
</dbReference>
<keyword evidence="6" id="KW-0084">Basement membrane</keyword>
<evidence type="ECO:0000256" key="12">
    <source>
        <dbReference type="PROSITE-ProRule" id="PRU00460"/>
    </source>
</evidence>
<protein>
    <submittedName>
        <fullName evidence="18">Laminin subunit alpha-1</fullName>
    </submittedName>
</protein>
<dbReference type="InterPro" id="IPR002049">
    <property type="entry name" value="LE_dom"/>
</dbReference>
<dbReference type="Pfam" id="PF24973">
    <property type="entry name" value="EGF_LMN_ATRN"/>
    <property type="match status" value="2"/>
</dbReference>
<dbReference type="InterPro" id="IPR008211">
    <property type="entry name" value="Laminin_N"/>
</dbReference>
<dbReference type="InParanoid" id="A0A067RR33"/>
<feature type="disulfide bond" evidence="12">
    <location>
        <begin position="1548"/>
        <end position="1557"/>
    </location>
</feature>
<dbReference type="FunFam" id="2.10.25.10:FF:000512">
    <property type="entry name" value="Laminin subunit alpha 1"/>
    <property type="match status" value="1"/>
</dbReference>
<keyword evidence="19" id="KW-1185">Reference proteome</keyword>
<dbReference type="FunFam" id="2.60.120.260:FF:000017">
    <property type="entry name" value="Laminin subunit alpha 2"/>
    <property type="match status" value="1"/>
</dbReference>
<evidence type="ECO:0000313" key="18">
    <source>
        <dbReference type="EMBL" id="KDR22194.1"/>
    </source>
</evidence>
<dbReference type="FunFam" id="2.10.25.10:FF:000242">
    <property type="entry name" value="Laminin subunit alpha 1"/>
    <property type="match status" value="1"/>
</dbReference>
<keyword evidence="4" id="KW-0732">Signal</keyword>
<feature type="domain" description="Laminin IV type A" evidence="16">
    <location>
        <begin position="1284"/>
        <end position="1486"/>
    </location>
</feature>
<evidence type="ECO:0000256" key="1">
    <source>
        <dbReference type="ARBA" id="ARBA00004302"/>
    </source>
</evidence>
<evidence type="ECO:0000259" key="14">
    <source>
        <dbReference type="PROSITE" id="PS50025"/>
    </source>
</evidence>
<feature type="coiled-coil region" evidence="13">
    <location>
        <begin position="2039"/>
        <end position="2093"/>
    </location>
</feature>
<dbReference type="FunFam" id="2.10.25.10:FF:000189">
    <property type="entry name" value="Laminin subunit alpha 2"/>
    <property type="match status" value="1"/>
</dbReference>
<evidence type="ECO:0000259" key="17">
    <source>
        <dbReference type="PROSITE" id="PS51117"/>
    </source>
</evidence>
<feature type="coiled-coil region" evidence="13">
    <location>
        <begin position="1878"/>
        <end position="1933"/>
    </location>
</feature>
<evidence type="ECO:0000256" key="7">
    <source>
        <dbReference type="ARBA" id="ARBA00023157"/>
    </source>
</evidence>
<dbReference type="GO" id="GO:0009887">
    <property type="term" value="P:animal organ morphogenesis"/>
    <property type="evidence" value="ECO:0007669"/>
    <property type="project" value="TreeGrafter"/>
</dbReference>
<feature type="disulfide bond" evidence="12">
    <location>
        <begin position="1633"/>
        <end position="1650"/>
    </location>
</feature>
<dbReference type="PANTHER" id="PTHR10574">
    <property type="entry name" value="NETRIN/LAMININ-RELATED"/>
    <property type="match status" value="1"/>
</dbReference>
<dbReference type="InterPro" id="IPR056863">
    <property type="entry name" value="LMN_ATRN_NET-like_EGF"/>
</dbReference>
<dbReference type="Proteomes" id="UP000027135">
    <property type="component" value="Unassembled WGS sequence"/>
</dbReference>
<dbReference type="PROSITE" id="PS51115">
    <property type="entry name" value="LAMININ_IVA"/>
    <property type="match status" value="2"/>
</dbReference>
<dbReference type="Pfam" id="PF00052">
    <property type="entry name" value="Laminin_B"/>
    <property type="match status" value="2"/>
</dbReference>
<feature type="disulfide bond" evidence="12">
    <location>
        <begin position="1141"/>
        <end position="1158"/>
    </location>
</feature>
<feature type="disulfide bond" evidence="12">
    <location>
        <begin position="1065"/>
        <end position="1074"/>
    </location>
</feature>
<dbReference type="InterPro" id="IPR001791">
    <property type="entry name" value="Laminin_G"/>
</dbReference>
<keyword evidence="13" id="KW-0175">Coiled coil</keyword>
<dbReference type="Pfam" id="PF02210">
    <property type="entry name" value="Laminin_G_2"/>
    <property type="match status" value="3"/>
</dbReference>
<dbReference type="Gene3D" id="2.60.120.200">
    <property type="match status" value="5"/>
</dbReference>
<dbReference type="OMA" id="TVRQHVH"/>
<gene>
    <name evidence="18" type="ORF">L798_01800</name>
</gene>
<feature type="domain" description="Laminin EGF-like" evidence="15">
    <location>
        <begin position="1044"/>
        <end position="1091"/>
    </location>
</feature>
<dbReference type="GO" id="GO:0005604">
    <property type="term" value="C:basement membrane"/>
    <property type="evidence" value="ECO:0007669"/>
    <property type="project" value="UniProtKB-SubCell"/>
</dbReference>
<dbReference type="FunFam" id="2.10.25.10:FF:000188">
    <property type="entry name" value="Laminin subunit gamma 2"/>
    <property type="match status" value="1"/>
</dbReference>
<evidence type="ECO:0000313" key="19">
    <source>
        <dbReference type="Proteomes" id="UP000027135"/>
    </source>
</evidence>
<feature type="domain" description="Laminin G" evidence="14">
    <location>
        <begin position="2420"/>
        <end position="2605"/>
    </location>
</feature>
<feature type="disulfide bond" evidence="12">
    <location>
        <begin position="1185"/>
        <end position="1197"/>
    </location>
</feature>
<dbReference type="PROSITE" id="PS01248">
    <property type="entry name" value="EGF_LAM_1"/>
    <property type="match status" value="8"/>
</dbReference>
<dbReference type="PROSITE" id="PS00022">
    <property type="entry name" value="EGF_1"/>
    <property type="match status" value="1"/>
</dbReference>
<feature type="disulfide bond" evidence="12">
    <location>
        <begin position="931"/>
        <end position="940"/>
    </location>
</feature>
<feature type="disulfide bond" evidence="12">
    <location>
        <begin position="1214"/>
        <end position="1223"/>
    </location>
</feature>
<dbReference type="GO" id="GO:0048731">
    <property type="term" value="P:system development"/>
    <property type="evidence" value="ECO:0007669"/>
    <property type="project" value="UniProtKB-ARBA"/>
</dbReference>
<evidence type="ECO:0000256" key="10">
    <source>
        <dbReference type="ARBA" id="ARBA00065619"/>
    </source>
</evidence>
<dbReference type="FunFam" id="2.10.25.10:FF:000069">
    <property type="entry name" value="Laminin subunit alpha 1"/>
    <property type="match status" value="1"/>
</dbReference>
<feature type="domain" description="Laminin EGF-like" evidence="15">
    <location>
        <begin position="1529"/>
        <end position="1575"/>
    </location>
</feature>
<evidence type="ECO:0000256" key="13">
    <source>
        <dbReference type="SAM" id="Coils"/>
    </source>
</evidence>
<dbReference type="PRINTS" id="PR00011">
    <property type="entry name" value="EGFLAMININ"/>
</dbReference>
<dbReference type="FunFam" id="2.10.25.10:FF:000775">
    <property type="entry name" value="Predicted protein"/>
    <property type="match status" value="1"/>
</dbReference>
<feature type="domain" description="Laminin EGF-like" evidence="15">
    <location>
        <begin position="1185"/>
        <end position="1243"/>
    </location>
</feature>
<feature type="coiled-coil region" evidence="13">
    <location>
        <begin position="2148"/>
        <end position="2200"/>
    </location>
</feature>
<feature type="disulfide bond" evidence="12">
    <location>
        <begin position="995"/>
        <end position="1007"/>
    </location>
</feature>
<dbReference type="FunFam" id="2.10.25.10:FF:000130">
    <property type="entry name" value="Laminin subunit beta 1"/>
    <property type="match status" value="1"/>
</dbReference>
<feature type="disulfide bond" evidence="12">
    <location>
        <begin position="910"/>
        <end position="922"/>
    </location>
</feature>
<accession>A0A067RR33</accession>
<feature type="domain" description="Laminin EGF-like" evidence="15">
    <location>
        <begin position="862"/>
        <end position="909"/>
    </location>
</feature>
<feature type="disulfide bond" evidence="12">
    <location>
        <begin position="1139"/>
        <end position="1151"/>
    </location>
</feature>
<dbReference type="FunFam" id="2.10.25.10:FF:000561">
    <property type="entry name" value="Wing blister, isoform B"/>
    <property type="match status" value="1"/>
</dbReference>
<dbReference type="PROSITE" id="PS51117">
    <property type="entry name" value="LAMININ_NTER"/>
    <property type="match status" value="1"/>
</dbReference>
<feature type="domain" description="Laminin EGF-like" evidence="15">
    <location>
        <begin position="705"/>
        <end position="754"/>
    </location>
</feature>
<dbReference type="InterPro" id="IPR013320">
    <property type="entry name" value="ConA-like_dom_sf"/>
</dbReference>
<feature type="disulfide bond" evidence="12">
    <location>
        <begin position="884"/>
        <end position="893"/>
    </location>
</feature>
<feature type="disulfide bond" evidence="12">
    <location>
        <begin position="997"/>
        <end position="1014"/>
    </location>
</feature>
<evidence type="ECO:0000256" key="6">
    <source>
        <dbReference type="ARBA" id="ARBA00022869"/>
    </source>
</evidence>
<feature type="domain" description="Laminin G" evidence="14">
    <location>
        <begin position="2610"/>
        <end position="2824"/>
    </location>
</feature>
<feature type="domain" description="Laminin EGF-like" evidence="15">
    <location>
        <begin position="1631"/>
        <end position="1678"/>
    </location>
</feature>
<feature type="disulfide bond" evidence="12">
    <location>
        <begin position="834"/>
        <end position="843"/>
    </location>
</feature>
<feature type="domain" description="Laminin EGF-like" evidence="15">
    <location>
        <begin position="995"/>
        <end position="1043"/>
    </location>
</feature>
<feature type="domain" description="Laminin EGF-like" evidence="15">
    <location>
        <begin position="371"/>
        <end position="412"/>
    </location>
</feature>
<comment type="subcellular location">
    <subcellularLocation>
        <location evidence="1">Secreted</location>
        <location evidence="1">Extracellular space</location>
        <location evidence="1">Extracellular matrix</location>
        <location evidence="1">Basement membrane</location>
    </subcellularLocation>
</comment>
<feature type="non-terminal residue" evidence="18">
    <location>
        <position position="1"/>
    </location>
</feature>
<feature type="domain" description="Laminin EGF-like" evidence="15">
    <location>
        <begin position="413"/>
        <end position="461"/>
    </location>
</feature>
<feature type="domain" description="Laminin EGF-like" evidence="15">
    <location>
        <begin position="1092"/>
        <end position="1138"/>
    </location>
</feature>
<dbReference type="FunCoup" id="A0A067RR33">
    <property type="interactions" value="14"/>
</dbReference>
<feature type="domain" description="Laminin EGF-like" evidence="15">
    <location>
        <begin position="1576"/>
        <end position="1630"/>
    </location>
</feature>
<dbReference type="CDD" id="cd00055">
    <property type="entry name" value="EGF_Lam"/>
    <property type="match status" value="15"/>
</dbReference>
<feature type="disulfide bond" evidence="12">
    <location>
        <begin position="724"/>
        <end position="733"/>
    </location>
</feature>
<keyword evidence="7 12" id="KW-1015">Disulfide bond</keyword>
<dbReference type="SUPFAM" id="SSF57196">
    <property type="entry name" value="EGF/Laminin"/>
    <property type="match status" value="14"/>
</dbReference>
<feature type="domain" description="Laminin EGF-like" evidence="15">
    <location>
        <begin position="817"/>
        <end position="861"/>
    </location>
</feature>
<feature type="disulfide bond" evidence="12">
    <location>
        <begin position="1160"/>
        <end position="1169"/>
    </location>
</feature>
<name>A0A067RR33_ZOONE</name>
<evidence type="ECO:0000256" key="5">
    <source>
        <dbReference type="ARBA" id="ARBA00022737"/>
    </source>
</evidence>
<comment type="subunit">
    <text evidence="10">Laminin is a complex glycoprotein, consisting of three different polypeptide chains (alpha, beta, gamma), which are bound to each other by disulfide bonds into a cross-shaped molecule comprising one long and three short arms with globules at each end.</text>
</comment>